<dbReference type="Proteomes" id="UP001500929">
    <property type="component" value="Unassembled WGS sequence"/>
</dbReference>
<feature type="transmembrane region" description="Helical" evidence="1">
    <location>
        <begin position="175"/>
        <end position="194"/>
    </location>
</feature>
<feature type="transmembrane region" description="Helical" evidence="1">
    <location>
        <begin position="201"/>
        <end position="222"/>
    </location>
</feature>
<gene>
    <name evidence="2" type="ORF">GCM10009851_39750</name>
</gene>
<dbReference type="RefSeq" id="WP_259481695.1">
    <property type="nucleotide sequence ID" value="NZ_BAAAQY010000018.1"/>
</dbReference>
<comment type="caution">
    <text evidence="2">The sequence shown here is derived from an EMBL/GenBank/DDBJ whole genome shotgun (WGS) entry which is preliminary data.</text>
</comment>
<keyword evidence="1" id="KW-1133">Transmembrane helix</keyword>
<feature type="transmembrane region" description="Helical" evidence="1">
    <location>
        <begin position="121"/>
        <end position="143"/>
    </location>
</feature>
<feature type="transmembrane region" description="Helical" evidence="1">
    <location>
        <begin position="228"/>
        <end position="248"/>
    </location>
</feature>
<feature type="transmembrane region" description="Helical" evidence="1">
    <location>
        <begin position="90"/>
        <end position="109"/>
    </location>
</feature>
<reference evidence="2 3" key="1">
    <citation type="journal article" date="2019" name="Int. J. Syst. Evol. Microbiol.">
        <title>The Global Catalogue of Microorganisms (GCM) 10K type strain sequencing project: providing services to taxonomists for standard genome sequencing and annotation.</title>
        <authorList>
            <consortium name="The Broad Institute Genomics Platform"/>
            <consortium name="The Broad Institute Genome Sequencing Center for Infectious Disease"/>
            <person name="Wu L."/>
            <person name="Ma J."/>
        </authorList>
    </citation>
    <scope>NUCLEOTIDE SEQUENCE [LARGE SCALE GENOMIC DNA]</scope>
    <source>
        <strain evidence="2 3">JCM 16117</strain>
    </source>
</reference>
<name>A0ABN3E7U8_9MICO</name>
<evidence type="ECO:0000256" key="1">
    <source>
        <dbReference type="SAM" id="Phobius"/>
    </source>
</evidence>
<keyword evidence="1" id="KW-0812">Transmembrane</keyword>
<organism evidence="2 3">
    <name type="scientific">Herbiconiux moechotypicola</name>
    <dbReference type="NCBI Taxonomy" id="637393"/>
    <lineage>
        <taxon>Bacteria</taxon>
        <taxon>Bacillati</taxon>
        <taxon>Actinomycetota</taxon>
        <taxon>Actinomycetes</taxon>
        <taxon>Micrococcales</taxon>
        <taxon>Microbacteriaceae</taxon>
        <taxon>Herbiconiux</taxon>
    </lineage>
</organism>
<keyword evidence="1" id="KW-0472">Membrane</keyword>
<accession>A0ABN3E7U8</accession>
<evidence type="ECO:0000313" key="2">
    <source>
        <dbReference type="EMBL" id="GAA2250228.1"/>
    </source>
</evidence>
<feature type="transmembrane region" description="Helical" evidence="1">
    <location>
        <begin position="35"/>
        <end position="54"/>
    </location>
</feature>
<protein>
    <recommendedName>
        <fullName evidence="4">DUF4386 family protein</fullName>
    </recommendedName>
</protein>
<proteinExistence type="predicted"/>
<keyword evidence="3" id="KW-1185">Reference proteome</keyword>
<evidence type="ECO:0008006" key="4">
    <source>
        <dbReference type="Google" id="ProtNLM"/>
    </source>
</evidence>
<evidence type="ECO:0000313" key="3">
    <source>
        <dbReference type="Proteomes" id="UP001500929"/>
    </source>
</evidence>
<dbReference type="EMBL" id="BAAAQY010000018">
    <property type="protein sequence ID" value="GAA2250228.1"/>
    <property type="molecule type" value="Genomic_DNA"/>
</dbReference>
<sequence length="255" mass="26510">MTSLPESPSAAPEGAAPTAALSADAPLVRRSGFQFTVWPLWAVLAGVAGAVATVGTDLRPPAELAAWEAGAEYTVTPADMLELDPFLGRIGHVAGLVAIIGLLVFLSAWRRRVERPFARSTAARVVSAGLLATAGAALLGYGWRGALANYLGPEAGLYGEDGLFVYYMLTDFGAYLPWFGALVSALALAWMAFVERSVSRLLGTVSGVMAIGLLVGVVATGVPGLPGVLMPVWLAVTGLWLTLGRSLVTDAEITR</sequence>